<dbReference type="Proteomes" id="UP000606600">
    <property type="component" value="Unassembled WGS sequence"/>
</dbReference>
<dbReference type="EMBL" id="JACWMY010000004">
    <property type="protein sequence ID" value="MBD1364227.1"/>
    <property type="molecule type" value="Genomic_DNA"/>
</dbReference>
<dbReference type="RefSeq" id="WP_191188878.1">
    <property type="nucleotide sequence ID" value="NZ_JACWMY010000004.1"/>
</dbReference>
<proteinExistence type="predicted"/>
<comment type="caution">
    <text evidence="1">The sequence shown here is derived from an EMBL/GenBank/DDBJ whole genome shotgun (WGS) entry which is preliminary data.</text>
</comment>
<gene>
    <name evidence="1" type="ORF">IDJ77_10440</name>
</gene>
<evidence type="ECO:0000313" key="2">
    <source>
        <dbReference type="Proteomes" id="UP000606600"/>
    </source>
</evidence>
<evidence type="ECO:0000313" key="1">
    <source>
        <dbReference type="EMBL" id="MBD1364227.1"/>
    </source>
</evidence>
<name>A0ABR7WPK3_9SPHI</name>
<sequence length="362" mass="41117">MARLRILTLIAVVLAGIVFALKNRKPDTIAAGDGLVVDKARLTINPHPATPQKDVRPADQTFLTYPEWFLVFSPKEQADYFEQHTSTSFPYTNHVDQLWGGYGVVYDQIKGNYKFNTGYHVMIMVIGVSTTVEYGIKSFYETTIGRVTDTDDMTEEDKFNARYMRSYVNFIEATPWYDYNFNAQLSELWGTTDFFGPHFLRKLERKYYLTTELLVKSGYGWLIRQATKSAYDEALLNTAIITDGFPANMAEYPEIKDMRQLSSDSVLMNLPRYADFNPAVCKLASLGINFKEIAGNNGAIMLTVLSTKLVNPAKDLRVIFMQPIITRPGLNRIAIVTTVKNLGVVLRDLLGKKITIEHVYDY</sequence>
<protein>
    <submittedName>
        <fullName evidence="1">Uncharacterized protein</fullName>
    </submittedName>
</protein>
<organism evidence="1 2">
    <name type="scientific">Mucilaginibacter pankratovii</name>
    <dbReference type="NCBI Taxonomy" id="2772110"/>
    <lineage>
        <taxon>Bacteria</taxon>
        <taxon>Pseudomonadati</taxon>
        <taxon>Bacteroidota</taxon>
        <taxon>Sphingobacteriia</taxon>
        <taxon>Sphingobacteriales</taxon>
        <taxon>Sphingobacteriaceae</taxon>
        <taxon>Mucilaginibacter</taxon>
    </lineage>
</organism>
<keyword evidence="2" id="KW-1185">Reference proteome</keyword>
<reference evidence="1 2" key="1">
    <citation type="submission" date="2020-09" db="EMBL/GenBank/DDBJ databases">
        <title>Novel species of Mucilaginibacter isolated from a glacier on the Tibetan Plateau.</title>
        <authorList>
            <person name="Liu Q."/>
            <person name="Xin Y.-H."/>
        </authorList>
    </citation>
    <scope>NUCLEOTIDE SEQUENCE [LARGE SCALE GENOMIC DNA]</scope>
    <source>
        <strain evidence="1 2">ZT4R22</strain>
    </source>
</reference>
<accession>A0ABR7WPK3</accession>